<keyword evidence="10" id="KW-1185">Reference proteome</keyword>
<keyword evidence="6 8" id="KW-1133">Transmembrane helix</keyword>
<evidence type="ECO:0000256" key="8">
    <source>
        <dbReference type="SAM" id="Phobius"/>
    </source>
</evidence>
<feature type="transmembrane region" description="Helical" evidence="8">
    <location>
        <begin position="219"/>
        <end position="236"/>
    </location>
</feature>
<dbReference type="HOGENOM" id="CLU_911839_0_0_0"/>
<sequence>MKRWLKASRLPSQAYIFFPLLLGQILAYAHAATWDWPIALLVHAFGLFIQLYIVYANDYADYQVDTLNDTYTIFSGGSRVLVDGDITPEALKKAAFLMVGGSLGTALLLMMLYRRPWALLLATIALLLLYAYSYPPFRLSYRGGGEFLQMIGVGGVLPLFGYYAQAGDFIHFPCSLFLILLPTNLACAIATSLPDEPSDRRGQKHTISVVFGNQRARQIILCLNFLTITQFLFLLVENIDGICLMGGIAVMTLTFCLSILFCRSAVPGTRSLMYFVFSNILITLLTTTGLALMFSA</sequence>
<evidence type="ECO:0000256" key="1">
    <source>
        <dbReference type="ARBA" id="ARBA00004141"/>
    </source>
</evidence>
<accession>A0A081BW07</accession>
<dbReference type="AlphaFoldDB" id="A0A081BW07"/>
<feature type="transmembrane region" description="Helical" evidence="8">
    <location>
        <begin position="170"/>
        <end position="193"/>
    </location>
</feature>
<comment type="pathway">
    <text evidence="2">Quinol/quinone metabolism; menaquinone biosynthesis.</text>
</comment>
<feature type="transmembrane region" description="Helical" evidence="8">
    <location>
        <begin position="274"/>
        <end position="294"/>
    </location>
</feature>
<dbReference type="EMBL" id="DF820464">
    <property type="protein sequence ID" value="GAK56512.1"/>
    <property type="molecule type" value="Genomic_DNA"/>
</dbReference>
<dbReference type="Proteomes" id="UP000030661">
    <property type="component" value="Unassembled WGS sequence"/>
</dbReference>
<keyword evidence="5 8" id="KW-0812">Transmembrane</keyword>
<evidence type="ECO:0000256" key="4">
    <source>
        <dbReference type="ARBA" id="ARBA00022679"/>
    </source>
</evidence>
<evidence type="ECO:0000256" key="3">
    <source>
        <dbReference type="ARBA" id="ARBA00022428"/>
    </source>
</evidence>
<keyword evidence="7 8" id="KW-0472">Membrane</keyword>
<feature type="transmembrane region" description="Helical" evidence="8">
    <location>
        <begin position="147"/>
        <end position="164"/>
    </location>
</feature>
<dbReference type="PANTHER" id="PTHR13929">
    <property type="entry name" value="1,4-DIHYDROXY-2-NAPHTHOATE OCTAPRENYLTRANSFERASE"/>
    <property type="match status" value="1"/>
</dbReference>
<dbReference type="CDD" id="cd13962">
    <property type="entry name" value="PT_UbiA_UBIAD1"/>
    <property type="match status" value="1"/>
</dbReference>
<dbReference type="GO" id="GO:0009234">
    <property type="term" value="P:menaquinone biosynthetic process"/>
    <property type="evidence" value="ECO:0007669"/>
    <property type="project" value="UniProtKB-UniPathway"/>
</dbReference>
<dbReference type="Pfam" id="PF01040">
    <property type="entry name" value="UbiA"/>
    <property type="match status" value="1"/>
</dbReference>
<evidence type="ECO:0000256" key="7">
    <source>
        <dbReference type="ARBA" id="ARBA00023136"/>
    </source>
</evidence>
<protein>
    <submittedName>
        <fullName evidence="9">UbiA prenyltransferase</fullName>
    </submittedName>
</protein>
<feature type="transmembrane region" description="Helical" evidence="8">
    <location>
        <begin position="242"/>
        <end position="262"/>
    </location>
</feature>
<dbReference type="InterPro" id="IPR044878">
    <property type="entry name" value="UbiA_sf"/>
</dbReference>
<feature type="transmembrane region" description="Helical" evidence="8">
    <location>
        <begin position="94"/>
        <end position="111"/>
    </location>
</feature>
<feature type="transmembrane region" description="Helical" evidence="8">
    <location>
        <begin position="12"/>
        <end position="30"/>
    </location>
</feature>
<dbReference type="GO" id="GO:0016020">
    <property type="term" value="C:membrane"/>
    <property type="evidence" value="ECO:0007669"/>
    <property type="project" value="UniProtKB-SubCell"/>
</dbReference>
<dbReference type="InterPro" id="IPR000537">
    <property type="entry name" value="UbiA_prenyltransferase"/>
</dbReference>
<dbReference type="PIRSF" id="PIRSF005355">
    <property type="entry name" value="UBIAD1"/>
    <property type="match status" value="1"/>
</dbReference>
<evidence type="ECO:0000256" key="6">
    <source>
        <dbReference type="ARBA" id="ARBA00022989"/>
    </source>
</evidence>
<evidence type="ECO:0000313" key="10">
    <source>
        <dbReference type="Proteomes" id="UP000030661"/>
    </source>
</evidence>
<keyword evidence="3" id="KW-0474">Menaquinone biosynthesis</keyword>
<dbReference type="InterPro" id="IPR026046">
    <property type="entry name" value="UBIAD1"/>
</dbReference>
<gene>
    <name evidence="9" type="ORF">U27_03474</name>
</gene>
<dbReference type="UniPathway" id="UPA00079"/>
<dbReference type="Gene3D" id="1.10.357.140">
    <property type="entry name" value="UbiA prenyltransferase"/>
    <property type="match status" value="1"/>
</dbReference>
<name>A0A081BW07_VECG1</name>
<feature type="transmembrane region" description="Helical" evidence="8">
    <location>
        <begin position="117"/>
        <end position="135"/>
    </location>
</feature>
<evidence type="ECO:0000256" key="2">
    <source>
        <dbReference type="ARBA" id="ARBA00004863"/>
    </source>
</evidence>
<evidence type="ECO:0000313" key="9">
    <source>
        <dbReference type="EMBL" id="GAK56512.1"/>
    </source>
</evidence>
<dbReference type="GO" id="GO:0042371">
    <property type="term" value="P:vitamin K biosynthetic process"/>
    <property type="evidence" value="ECO:0007669"/>
    <property type="project" value="TreeGrafter"/>
</dbReference>
<comment type="subcellular location">
    <subcellularLocation>
        <location evidence="1">Membrane</location>
        <topology evidence="1">Multi-pass membrane protein</topology>
    </subcellularLocation>
</comment>
<keyword evidence="4 9" id="KW-0808">Transferase</keyword>
<dbReference type="STRING" id="1499967.U27_03474"/>
<dbReference type="PANTHER" id="PTHR13929:SF0">
    <property type="entry name" value="UBIA PRENYLTRANSFERASE DOMAIN-CONTAINING PROTEIN 1"/>
    <property type="match status" value="1"/>
</dbReference>
<dbReference type="eggNOG" id="COG1575">
    <property type="taxonomic scope" value="Bacteria"/>
</dbReference>
<feature type="transmembrane region" description="Helical" evidence="8">
    <location>
        <begin position="36"/>
        <end position="55"/>
    </location>
</feature>
<dbReference type="GO" id="GO:0004659">
    <property type="term" value="F:prenyltransferase activity"/>
    <property type="evidence" value="ECO:0007669"/>
    <property type="project" value="InterPro"/>
</dbReference>
<proteinExistence type="predicted"/>
<reference evidence="9" key="1">
    <citation type="journal article" date="2015" name="PeerJ">
        <title>First genomic representation of candidate bacterial phylum KSB3 points to enhanced environmental sensing as a trigger of wastewater bulking.</title>
        <authorList>
            <person name="Sekiguchi Y."/>
            <person name="Ohashi A."/>
            <person name="Parks D.H."/>
            <person name="Yamauchi T."/>
            <person name="Tyson G.W."/>
            <person name="Hugenholtz P."/>
        </authorList>
    </citation>
    <scope>NUCLEOTIDE SEQUENCE [LARGE SCALE GENOMIC DNA]</scope>
</reference>
<evidence type="ECO:0000256" key="5">
    <source>
        <dbReference type="ARBA" id="ARBA00022692"/>
    </source>
</evidence>
<organism evidence="9">
    <name type="scientific">Vecturithrix granuli</name>
    <dbReference type="NCBI Taxonomy" id="1499967"/>
    <lineage>
        <taxon>Bacteria</taxon>
        <taxon>Candidatus Moduliflexota</taxon>
        <taxon>Candidatus Vecturitrichia</taxon>
        <taxon>Candidatus Vecturitrichales</taxon>
        <taxon>Candidatus Vecturitrichaceae</taxon>
        <taxon>Candidatus Vecturithrix</taxon>
    </lineage>
</organism>